<reference evidence="11 12" key="1">
    <citation type="submission" date="2023-07" db="EMBL/GenBank/DDBJ databases">
        <title>Genomic Encyclopedia of Type Strains, Phase IV (KMG-IV): sequencing the most valuable type-strain genomes for metagenomic binning, comparative biology and taxonomic classification.</title>
        <authorList>
            <person name="Goeker M."/>
        </authorList>
    </citation>
    <scope>NUCLEOTIDE SEQUENCE [LARGE SCALE GENOMIC DNA]</scope>
    <source>
        <strain evidence="11 12">DSM 14914</strain>
    </source>
</reference>
<evidence type="ECO:0000256" key="8">
    <source>
        <dbReference type="ARBA" id="ARBA00049896"/>
    </source>
</evidence>
<comment type="pathway">
    <text evidence="5">Porphyrin-containing compound metabolism.</text>
</comment>
<evidence type="ECO:0000256" key="9">
    <source>
        <dbReference type="ARBA" id="ARBA00049935"/>
    </source>
</evidence>
<comment type="caution">
    <text evidence="11">The sequence shown here is derived from an EMBL/GenBank/DDBJ whole genome shotgun (WGS) entry which is preliminary data.</text>
</comment>
<protein>
    <recommendedName>
        <fullName evidence="1">Coproheme decarboxylase</fullName>
        <ecNumber evidence="10">1.3.98.5</ecNumber>
    </recommendedName>
    <alternativeName>
        <fullName evidence="6">Coproheme III oxidative decarboxylase</fullName>
    </alternativeName>
    <alternativeName>
        <fullName evidence="7">Hydrogen peroxide-dependent heme synthase</fullName>
    </alternativeName>
</protein>
<evidence type="ECO:0000313" key="12">
    <source>
        <dbReference type="Proteomes" id="UP001242811"/>
    </source>
</evidence>
<organism evidence="11 12">
    <name type="scientific">Paenibacillus brasilensis</name>
    <dbReference type="NCBI Taxonomy" id="128574"/>
    <lineage>
        <taxon>Bacteria</taxon>
        <taxon>Bacillati</taxon>
        <taxon>Bacillota</taxon>
        <taxon>Bacilli</taxon>
        <taxon>Bacillales</taxon>
        <taxon>Paenibacillaceae</taxon>
        <taxon>Paenibacillus</taxon>
    </lineage>
</organism>
<accession>A0ABU0L0W3</accession>
<evidence type="ECO:0000256" key="2">
    <source>
        <dbReference type="ARBA" id="ARBA00022617"/>
    </source>
</evidence>
<keyword evidence="12" id="KW-1185">Reference proteome</keyword>
<evidence type="ECO:0000256" key="3">
    <source>
        <dbReference type="ARBA" id="ARBA00022723"/>
    </source>
</evidence>
<dbReference type="Proteomes" id="UP001242811">
    <property type="component" value="Unassembled WGS sequence"/>
</dbReference>
<dbReference type="SUPFAM" id="SSF54909">
    <property type="entry name" value="Dimeric alpha+beta barrel"/>
    <property type="match status" value="1"/>
</dbReference>
<name>A0ABU0L0W3_9BACL</name>
<dbReference type="PANTHER" id="PTHR36843">
    <property type="entry name" value="HEME-DEPENDENT PEROXIDASE YWFI-RELATED"/>
    <property type="match status" value="1"/>
</dbReference>
<evidence type="ECO:0000256" key="10">
    <source>
        <dbReference type="ARBA" id="ARBA00050019"/>
    </source>
</evidence>
<dbReference type="Gene3D" id="3.30.70.1030">
    <property type="entry name" value="Apc35880, domain 1"/>
    <property type="match status" value="1"/>
</dbReference>
<keyword evidence="4" id="KW-0408">Iron</keyword>
<dbReference type="EMBL" id="JAUSWA010000021">
    <property type="protein sequence ID" value="MDQ0495300.1"/>
    <property type="molecule type" value="Genomic_DNA"/>
</dbReference>
<evidence type="ECO:0000256" key="1">
    <source>
        <dbReference type="ARBA" id="ARBA00014413"/>
    </source>
</evidence>
<evidence type="ECO:0000256" key="4">
    <source>
        <dbReference type="ARBA" id="ARBA00023004"/>
    </source>
</evidence>
<gene>
    <name evidence="11" type="ORF">QOZ95_003479</name>
</gene>
<evidence type="ECO:0000313" key="11">
    <source>
        <dbReference type="EMBL" id="MDQ0495300.1"/>
    </source>
</evidence>
<comment type="catalytic activity">
    <reaction evidence="8">
        <text>Fe-coproporphyrin III + 2 H2O2 + 2 H(+) = heme b + 2 CO2 + 4 H2O</text>
        <dbReference type="Rhea" id="RHEA:56516"/>
        <dbReference type="ChEBI" id="CHEBI:15377"/>
        <dbReference type="ChEBI" id="CHEBI:15378"/>
        <dbReference type="ChEBI" id="CHEBI:16240"/>
        <dbReference type="ChEBI" id="CHEBI:16526"/>
        <dbReference type="ChEBI" id="CHEBI:60344"/>
        <dbReference type="ChEBI" id="CHEBI:68438"/>
        <dbReference type="EC" id="1.3.98.5"/>
    </reaction>
    <physiologicalReaction direction="left-to-right" evidence="8">
        <dbReference type="Rhea" id="RHEA:56517"/>
    </physiologicalReaction>
</comment>
<dbReference type="Pfam" id="PF06778">
    <property type="entry name" value="Chlor_dismutase"/>
    <property type="match status" value="1"/>
</dbReference>
<dbReference type="PANTHER" id="PTHR36843:SF1">
    <property type="entry name" value="COPROHEME DECARBOXYLASE"/>
    <property type="match status" value="1"/>
</dbReference>
<evidence type="ECO:0000256" key="7">
    <source>
        <dbReference type="ARBA" id="ARBA00030236"/>
    </source>
</evidence>
<dbReference type="InterPro" id="IPR011008">
    <property type="entry name" value="Dimeric_a/b-barrel"/>
</dbReference>
<sequence>MRSSRQGNDNWYMLDMDECRALMRRHGLIGQKCARKVKQIITGSVSFDNWEWGVTLFANDALEFKKLFYEMRFDEVSARYGDFGDFYVGDLLTEERVAHMLRV</sequence>
<keyword evidence="3" id="KW-0479">Metal-binding</keyword>
<dbReference type="InterPro" id="IPR010644">
    <property type="entry name" value="ChdC/CLD"/>
</dbReference>
<proteinExistence type="predicted"/>
<evidence type="ECO:0000256" key="5">
    <source>
        <dbReference type="ARBA" id="ARBA00023444"/>
    </source>
</evidence>
<dbReference type="EC" id="1.3.98.5" evidence="10"/>
<evidence type="ECO:0000256" key="6">
    <source>
        <dbReference type="ARBA" id="ARBA00029882"/>
    </source>
</evidence>
<keyword evidence="2" id="KW-0349">Heme</keyword>
<comment type="cofactor">
    <cofactor evidence="9">
        <name>Fe-coproporphyrin III</name>
        <dbReference type="ChEBI" id="CHEBI:68438"/>
    </cofactor>
</comment>